<gene>
    <name evidence="3" type="primary">PLESTMB000116</name>
    <name evidence="3" type="ORF">PLESTB_000726600</name>
</gene>
<organism evidence="3 4">
    <name type="scientific">Pleodorina starrii</name>
    <dbReference type="NCBI Taxonomy" id="330485"/>
    <lineage>
        <taxon>Eukaryota</taxon>
        <taxon>Viridiplantae</taxon>
        <taxon>Chlorophyta</taxon>
        <taxon>core chlorophytes</taxon>
        <taxon>Chlorophyceae</taxon>
        <taxon>CS clade</taxon>
        <taxon>Chlamydomonadales</taxon>
        <taxon>Volvocaceae</taxon>
        <taxon>Pleodorina</taxon>
    </lineage>
</organism>
<dbReference type="AlphaFoldDB" id="A0A9W6BJH2"/>
<name>A0A9W6BJH2_9CHLO</name>
<feature type="region of interest" description="Disordered" evidence="2">
    <location>
        <begin position="1"/>
        <end position="80"/>
    </location>
</feature>
<evidence type="ECO:0000256" key="2">
    <source>
        <dbReference type="SAM" id="MobiDB-lite"/>
    </source>
</evidence>
<proteinExistence type="predicted"/>
<protein>
    <submittedName>
        <fullName evidence="3">Uncharacterized protein</fullName>
    </submittedName>
</protein>
<evidence type="ECO:0000256" key="1">
    <source>
        <dbReference type="SAM" id="Coils"/>
    </source>
</evidence>
<feature type="compositionally biased region" description="Low complexity" evidence="2">
    <location>
        <begin position="1"/>
        <end position="19"/>
    </location>
</feature>
<dbReference type="EMBL" id="BRXU01000007">
    <property type="protein sequence ID" value="GLC53269.1"/>
    <property type="molecule type" value="Genomic_DNA"/>
</dbReference>
<feature type="coiled-coil region" evidence="1">
    <location>
        <begin position="154"/>
        <end position="207"/>
    </location>
</feature>
<accession>A0A9W6BJH2</accession>
<comment type="caution">
    <text evidence="3">The sequence shown here is derived from an EMBL/GenBank/DDBJ whole genome shotgun (WGS) entry which is preliminary data.</text>
</comment>
<dbReference type="Proteomes" id="UP001165080">
    <property type="component" value="Unassembled WGS sequence"/>
</dbReference>
<keyword evidence="1" id="KW-0175">Coiled coil</keyword>
<sequence>MVCNSTSSSAPASTRRLSTPSHHQQQELKLKVDNPHAHRAPSQRRTLSCQSPRHCRSLLGRSNLVPETDQGDDSGPDCASSVDVRERKLVVAKAALAAKDAEVQRLKAAHRKQLEAVCQELAVVRAAHRRELKARLTAHARDLRAARFCERHEIAALAASKERELAQLEASREEEIARIEATRDEKMEDLREQDRGLRSQLQWLQDKFARYTSVAERNLLEMRRIFDKSGVSK</sequence>
<evidence type="ECO:0000313" key="4">
    <source>
        <dbReference type="Proteomes" id="UP001165080"/>
    </source>
</evidence>
<feature type="compositionally biased region" description="Basic and acidic residues" evidence="2">
    <location>
        <begin position="24"/>
        <end position="36"/>
    </location>
</feature>
<evidence type="ECO:0000313" key="3">
    <source>
        <dbReference type="EMBL" id="GLC53269.1"/>
    </source>
</evidence>
<keyword evidence="4" id="KW-1185">Reference proteome</keyword>
<reference evidence="3 4" key="1">
    <citation type="journal article" date="2023" name="Commun. Biol.">
        <title>Reorganization of the ancestral sex-determining regions during the evolution of trioecy in Pleodorina starrii.</title>
        <authorList>
            <person name="Takahashi K."/>
            <person name="Suzuki S."/>
            <person name="Kawai-Toyooka H."/>
            <person name="Yamamoto K."/>
            <person name="Hamaji T."/>
            <person name="Ootsuki R."/>
            <person name="Yamaguchi H."/>
            <person name="Kawachi M."/>
            <person name="Higashiyama T."/>
            <person name="Nozaki H."/>
        </authorList>
    </citation>
    <scope>NUCLEOTIDE SEQUENCE [LARGE SCALE GENOMIC DNA]</scope>
    <source>
        <strain evidence="3 4">NIES-4479</strain>
    </source>
</reference>